<dbReference type="InterPro" id="IPR023772">
    <property type="entry name" value="DNA-bd_HTH_TetR-type_CS"/>
</dbReference>
<feature type="DNA-binding region" description="H-T-H motif" evidence="5">
    <location>
        <begin position="21"/>
        <end position="40"/>
    </location>
</feature>
<keyword evidence="3 5" id="KW-0238">DNA-binding</keyword>
<evidence type="ECO:0000256" key="1">
    <source>
        <dbReference type="ARBA" id="ARBA00022491"/>
    </source>
</evidence>
<dbReference type="PROSITE" id="PS01081">
    <property type="entry name" value="HTH_TETR_1"/>
    <property type="match status" value="1"/>
</dbReference>
<keyword evidence="1" id="KW-0678">Repressor</keyword>
<evidence type="ECO:0000313" key="7">
    <source>
        <dbReference type="EMBL" id="MFM0718918.1"/>
    </source>
</evidence>
<dbReference type="EMBL" id="JAQQCL010000017">
    <property type="protein sequence ID" value="MFM0718918.1"/>
    <property type="molecule type" value="Genomic_DNA"/>
</dbReference>
<protein>
    <submittedName>
        <fullName evidence="7">TetR/AcrR family transcriptional regulator</fullName>
    </submittedName>
</protein>
<reference evidence="7 8" key="1">
    <citation type="journal article" date="2024" name="Chem. Sci.">
        <title>Discovery of megapolipeptins by genome mining of a Burkholderiales bacteria collection.</title>
        <authorList>
            <person name="Paulo B.S."/>
            <person name="Recchia M.J.J."/>
            <person name="Lee S."/>
            <person name="Fergusson C.H."/>
            <person name="Romanowski S.B."/>
            <person name="Hernandez A."/>
            <person name="Krull N."/>
            <person name="Liu D.Y."/>
            <person name="Cavanagh H."/>
            <person name="Bos A."/>
            <person name="Gray C.A."/>
            <person name="Murphy B.T."/>
            <person name="Linington R.G."/>
            <person name="Eustaquio A.S."/>
        </authorList>
    </citation>
    <scope>NUCLEOTIDE SEQUENCE [LARGE SCALE GENOMIC DNA]</scope>
    <source>
        <strain evidence="7 8">RL17-350-BIC-E</strain>
    </source>
</reference>
<feature type="domain" description="HTH tetR-type" evidence="6">
    <location>
        <begin position="1"/>
        <end position="58"/>
    </location>
</feature>
<dbReference type="SUPFAM" id="SSF46689">
    <property type="entry name" value="Homeodomain-like"/>
    <property type="match status" value="1"/>
</dbReference>
<keyword evidence="2" id="KW-0805">Transcription regulation</keyword>
<dbReference type="Proteomes" id="UP001629392">
    <property type="component" value="Unassembled WGS sequence"/>
</dbReference>
<dbReference type="Pfam" id="PF00440">
    <property type="entry name" value="TetR_N"/>
    <property type="match status" value="1"/>
</dbReference>
<comment type="caution">
    <text evidence="7">The sequence shown here is derived from an EMBL/GenBank/DDBJ whole genome shotgun (WGS) entry which is preliminary data.</text>
</comment>
<evidence type="ECO:0000256" key="2">
    <source>
        <dbReference type="ARBA" id="ARBA00023015"/>
    </source>
</evidence>
<organism evidence="7 8">
    <name type="scientific">Paraburkholderia strydomiana</name>
    <dbReference type="NCBI Taxonomy" id="1245417"/>
    <lineage>
        <taxon>Bacteria</taxon>
        <taxon>Pseudomonadati</taxon>
        <taxon>Pseudomonadota</taxon>
        <taxon>Betaproteobacteria</taxon>
        <taxon>Burkholderiales</taxon>
        <taxon>Burkholderiaceae</taxon>
        <taxon>Paraburkholderia</taxon>
    </lineage>
</organism>
<dbReference type="InterPro" id="IPR050109">
    <property type="entry name" value="HTH-type_TetR-like_transc_reg"/>
</dbReference>
<proteinExistence type="predicted"/>
<evidence type="ECO:0000313" key="8">
    <source>
        <dbReference type="Proteomes" id="UP001629392"/>
    </source>
</evidence>
<gene>
    <name evidence="7" type="ORF">PQQ73_21540</name>
</gene>
<dbReference type="Gene3D" id="1.10.357.10">
    <property type="entry name" value="Tetracycline Repressor, domain 2"/>
    <property type="match status" value="1"/>
</dbReference>
<sequence length="179" mass="19660">MDAILEAAALVLEAGGFESYTTNHIAERAGVSIGSLYQYFPNKDAVTVALIEREASNLANRLAALDQDDWKITLLKMIEIISEHEQRRPRLSRLLDSEEVRLKAEGVQRESADRIRVAIIDLLNVVGTFPLPTAVIASDLMAITRSLSDLGPVEAARDSSVLARRLEWAVLGYLAMAAE</sequence>
<keyword evidence="4" id="KW-0804">Transcription</keyword>
<evidence type="ECO:0000259" key="6">
    <source>
        <dbReference type="PROSITE" id="PS50977"/>
    </source>
</evidence>
<evidence type="ECO:0000256" key="5">
    <source>
        <dbReference type="PROSITE-ProRule" id="PRU00335"/>
    </source>
</evidence>
<dbReference type="PANTHER" id="PTHR30055">
    <property type="entry name" value="HTH-TYPE TRANSCRIPTIONAL REGULATOR RUTR"/>
    <property type="match status" value="1"/>
</dbReference>
<dbReference type="PRINTS" id="PR00455">
    <property type="entry name" value="HTHTETR"/>
</dbReference>
<keyword evidence="8" id="KW-1185">Reference proteome</keyword>
<evidence type="ECO:0000256" key="4">
    <source>
        <dbReference type="ARBA" id="ARBA00023163"/>
    </source>
</evidence>
<dbReference type="PANTHER" id="PTHR30055:SF234">
    <property type="entry name" value="HTH-TYPE TRANSCRIPTIONAL REGULATOR BETI"/>
    <property type="match status" value="1"/>
</dbReference>
<dbReference type="RefSeq" id="WP_408154910.1">
    <property type="nucleotide sequence ID" value="NZ_JAQQCL010000017.1"/>
</dbReference>
<accession>A0ABW9EIP2</accession>
<dbReference type="InterPro" id="IPR009057">
    <property type="entry name" value="Homeodomain-like_sf"/>
</dbReference>
<dbReference type="InterPro" id="IPR001647">
    <property type="entry name" value="HTH_TetR"/>
</dbReference>
<evidence type="ECO:0000256" key="3">
    <source>
        <dbReference type="ARBA" id="ARBA00023125"/>
    </source>
</evidence>
<dbReference type="PROSITE" id="PS50977">
    <property type="entry name" value="HTH_TETR_2"/>
    <property type="match status" value="1"/>
</dbReference>
<name>A0ABW9EIP2_9BURK</name>